<protein>
    <submittedName>
        <fullName evidence="1">Uncharacterized protein</fullName>
    </submittedName>
</protein>
<dbReference type="STRING" id="1436961.SAMN05421739_101652"/>
<dbReference type="AlphaFoldDB" id="A0A1I2NCN2"/>
<evidence type="ECO:0000313" key="1">
    <source>
        <dbReference type="EMBL" id="SFG00629.1"/>
    </source>
</evidence>
<dbReference type="RefSeq" id="WP_092098965.1">
    <property type="nucleotide sequence ID" value="NZ_FOOT01000001.1"/>
</dbReference>
<gene>
    <name evidence="1" type="ORF">SAMN05421739_101652</name>
</gene>
<proteinExistence type="predicted"/>
<keyword evidence="2" id="KW-1185">Reference proteome</keyword>
<sequence>MSAENKLPYSAKFRVGEEVTVNGSYTLEGRKVTFGALGVVRKIKHTPKRGWRFVVELHNGEQKWFYQKSVQKYKPKFVISSIL</sequence>
<dbReference type="EMBL" id="FOOT01000001">
    <property type="protein sequence ID" value="SFG00629.1"/>
    <property type="molecule type" value="Genomic_DNA"/>
</dbReference>
<evidence type="ECO:0000313" key="2">
    <source>
        <dbReference type="Proteomes" id="UP000198724"/>
    </source>
</evidence>
<dbReference type="OrthoDB" id="426811at2"/>
<reference evidence="2" key="1">
    <citation type="submission" date="2016-10" db="EMBL/GenBank/DDBJ databases">
        <authorList>
            <person name="Varghese N."/>
            <person name="Submissions S."/>
        </authorList>
    </citation>
    <scope>NUCLEOTIDE SEQUENCE [LARGE SCALE GENOMIC DNA]</scope>
    <source>
        <strain evidence="2">LP51</strain>
    </source>
</reference>
<accession>A0A1I2NCN2</accession>
<dbReference type="Proteomes" id="UP000198724">
    <property type="component" value="Unassembled WGS sequence"/>
</dbReference>
<organism evidence="1 2">
    <name type="scientific">Pontibacter chinhatensis</name>
    <dbReference type="NCBI Taxonomy" id="1436961"/>
    <lineage>
        <taxon>Bacteria</taxon>
        <taxon>Pseudomonadati</taxon>
        <taxon>Bacteroidota</taxon>
        <taxon>Cytophagia</taxon>
        <taxon>Cytophagales</taxon>
        <taxon>Hymenobacteraceae</taxon>
        <taxon>Pontibacter</taxon>
    </lineage>
</organism>
<name>A0A1I2NCN2_9BACT</name>